<dbReference type="InterPro" id="IPR020846">
    <property type="entry name" value="MFS_dom"/>
</dbReference>
<feature type="transmembrane region" description="Helical" evidence="7">
    <location>
        <begin position="297"/>
        <end position="316"/>
    </location>
</feature>
<dbReference type="InterPro" id="IPR036259">
    <property type="entry name" value="MFS_trans_sf"/>
</dbReference>
<dbReference type="PANTHER" id="PTHR43045">
    <property type="entry name" value="SHIKIMATE TRANSPORTER"/>
    <property type="match status" value="1"/>
</dbReference>
<feature type="domain" description="Major facilitator superfamily (MFS) profile" evidence="8">
    <location>
        <begin position="4"/>
        <end position="413"/>
    </location>
</feature>
<protein>
    <submittedName>
        <fullName evidence="9">MFS transporter</fullName>
    </submittedName>
</protein>
<dbReference type="InterPro" id="IPR005828">
    <property type="entry name" value="MFS_sugar_transport-like"/>
</dbReference>
<accession>A0A9W6L6A9</accession>
<sequence>MARVAFASMTGTVIEFYDFFVYGTAAALVFNKVFFPELGAAQGTLLALATFGVAFVARPFGSIVFGHYGDRIGRKRTLVTTLLMMGLSTVAIGILPSTGTIGVLAPILLVALRIVQGLAVGGEWAGATLLAAENAPKAKRGKYALYPQLGPSVAFALSSATFLVTALTMSNEAFLGWGWRLPFIGSILLVGLGLFVRLKIEETESFRAAKNSGSIAKLPVLDVITRQPREILLASFMTTTVFGFFYIGVTYLTTYGTSVLKHPRTTVLALGILGGLAFAATTIVGAIWSDRAGRKKLVLWGNLASIVVGVIAFPVLDIGTAWAFGLGLCLVLGVVGFAYGPVGAMLPELFSAQYRYTGAGLSYNLAGVLGGAITPLVAGLLVDAFGSIALGFYLAFLALISTLCTLGLGDTRNVEMATVEPPAATGDLHGAPR</sequence>
<organism evidence="9 10">
    <name type="scientific">Pseudonocardia halophobica</name>
    <dbReference type="NCBI Taxonomy" id="29401"/>
    <lineage>
        <taxon>Bacteria</taxon>
        <taxon>Bacillati</taxon>
        <taxon>Actinomycetota</taxon>
        <taxon>Actinomycetes</taxon>
        <taxon>Pseudonocardiales</taxon>
        <taxon>Pseudonocardiaceae</taxon>
        <taxon>Pseudonocardia</taxon>
    </lineage>
</organism>
<feature type="transmembrane region" description="Helical" evidence="7">
    <location>
        <begin position="322"/>
        <end position="340"/>
    </location>
</feature>
<feature type="transmembrane region" description="Helical" evidence="7">
    <location>
        <begin position="77"/>
        <end position="95"/>
    </location>
</feature>
<dbReference type="GO" id="GO:0005886">
    <property type="term" value="C:plasma membrane"/>
    <property type="evidence" value="ECO:0007669"/>
    <property type="project" value="UniProtKB-SubCell"/>
</dbReference>
<evidence type="ECO:0000259" key="8">
    <source>
        <dbReference type="PROSITE" id="PS50850"/>
    </source>
</evidence>
<gene>
    <name evidence="9" type="ORF">GCM10017577_55930</name>
</gene>
<keyword evidence="10" id="KW-1185">Reference proteome</keyword>
<comment type="subcellular location">
    <subcellularLocation>
        <location evidence="1">Cell membrane</location>
        <topology evidence="1">Multi-pass membrane protein</topology>
    </subcellularLocation>
</comment>
<keyword evidence="5 7" id="KW-1133">Transmembrane helix</keyword>
<dbReference type="PANTHER" id="PTHR43045:SF2">
    <property type="entry name" value="INNER MEMBRANE METABOLITE TRANSPORT PROTEIN YHJE"/>
    <property type="match status" value="1"/>
</dbReference>
<dbReference type="InterPro" id="IPR005829">
    <property type="entry name" value="Sugar_transporter_CS"/>
</dbReference>
<proteinExistence type="predicted"/>
<evidence type="ECO:0000256" key="4">
    <source>
        <dbReference type="ARBA" id="ARBA00022692"/>
    </source>
</evidence>
<evidence type="ECO:0000256" key="1">
    <source>
        <dbReference type="ARBA" id="ARBA00004651"/>
    </source>
</evidence>
<reference evidence="9" key="2">
    <citation type="submission" date="2023-01" db="EMBL/GenBank/DDBJ databases">
        <authorList>
            <person name="Sun Q."/>
            <person name="Evtushenko L."/>
        </authorList>
    </citation>
    <scope>NUCLEOTIDE SEQUENCE</scope>
    <source>
        <strain evidence="9">VKM Ac-1069</strain>
    </source>
</reference>
<feature type="transmembrane region" description="Helical" evidence="7">
    <location>
        <begin position="107"/>
        <end position="132"/>
    </location>
</feature>
<dbReference type="PROSITE" id="PS00217">
    <property type="entry name" value="SUGAR_TRANSPORT_2"/>
    <property type="match status" value="1"/>
</dbReference>
<feature type="transmembrane region" description="Helical" evidence="7">
    <location>
        <begin position="231"/>
        <end position="254"/>
    </location>
</feature>
<evidence type="ECO:0000313" key="10">
    <source>
        <dbReference type="Proteomes" id="UP001143463"/>
    </source>
</evidence>
<evidence type="ECO:0000313" key="9">
    <source>
        <dbReference type="EMBL" id="GLL14446.1"/>
    </source>
</evidence>
<keyword evidence="3" id="KW-1003">Cell membrane</keyword>
<evidence type="ECO:0000256" key="5">
    <source>
        <dbReference type="ARBA" id="ARBA00022989"/>
    </source>
</evidence>
<dbReference type="Proteomes" id="UP001143463">
    <property type="component" value="Unassembled WGS sequence"/>
</dbReference>
<evidence type="ECO:0000256" key="3">
    <source>
        <dbReference type="ARBA" id="ARBA00022475"/>
    </source>
</evidence>
<keyword evidence="4 7" id="KW-0812">Transmembrane</keyword>
<feature type="transmembrane region" description="Helical" evidence="7">
    <location>
        <begin position="388"/>
        <end position="408"/>
    </location>
</feature>
<dbReference type="PROSITE" id="PS50850">
    <property type="entry name" value="MFS"/>
    <property type="match status" value="1"/>
</dbReference>
<evidence type="ECO:0000256" key="2">
    <source>
        <dbReference type="ARBA" id="ARBA00022448"/>
    </source>
</evidence>
<feature type="transmembrane region" description="Helical" evidence="7">
    <location>
        <begin position="361"/>
        <end position="382"/>
    </location>
</feature>
<dbReference type="RefSeq" id="WP_231498364.1">
    <property type="nucleotide sequence ID" value="NZ_BAAAUZ010000032.1"/>
</dbReference>
<reference evidence="9" key="1">
    <citation type="journal article" date="2014" name="Int. J. Syst. Evol. Microbiol.">
        <title>Complete genome sequence of Corynebacterium casei LMG S-19264T (=DSM 44701T), isolated from a smear-ripened cheese.</title>
        <authorList>
            <consortium name="US DOE Joint Genome Institute (JGI-PGF)"/>
            <person name="Walter F."/>
            <person name="Albersmeier A."/>
            <person name="Kalinowski J."/>
            <person name="Ruckert C."/>
        </authorList>
    </citation>
    <scope>NUCLEOTIDE SEQUENCE</scope>
    <source>
        <strain evidence="9">VKM Ac-1069</strain>
    </source>
</reference>
<keyword evidence="6 7" id="KW-0472">Membrane</keyword>
<keyword evidence="2" id="KW-0813">Transport</keyword>
<feature type="transmembrane region" description="Helical" evidence="7">
    <location>
        <begin position="266"/>
        <end position="288"/>
    </location>
</feature>
<comment type="caution">
    <text evidence="9">The sequence shown here is derived from an EMBL/GenBank/DDBJ whole genome shotgun (WGS) entry which is preliminary data.</text>
</comment>
<dbReference type="Pfam" id="PF00083">
    <property type="entry name" value="Sugar_tr"/>
    <property type="match status" value="1"/>
</dbReference>
<dbReference type="AlphaFoldDB" id="A0A9W6L6A9"/>
<dbReference type="SUPFAM" id="SSF103473">
    <property type="entry name" value="MFS general substrate transporter"/>
    <property type="match status" value="1"/>
</dbReference>
<dbReference type="EMBL" id="BSFQ01000032">
    <property type="protein sequence ID" value="GLL14446.1"/>
    <property type="molecule type" value="Genomic_DNA"/>
</dbReference>
<dbReference type="PROSITE" id="PS00216">
    <property type="entry name" value="SUGAR_TRANSPORT_1"/>
    <property type="match status" value="1"/>
</dbReference>
<evidence type="ECO:0000256" key="7">
    <source>
        <dbReference type="SAM" id="Phobius"/>
    </source>
</evidence>
<dbReference type="CDD" id="cd17369">
    <property type="entry name" value="MFS_ShiA_like"/>
    <property type="match status" value="1"/>
</dbReference>
<feature type="transmembrane region" description="Helical" evidence="7">
    <location>
        <begin position="12"/>
        <end position="31"/>
    </location>
</feature>
<evidence type="ECO:0000256" key="6">
    <source>
        <dbReference type="ARBA" id="ARBA00023136"/>
    </source>
</evidence>
<name>A0A9W6L6A9_9PSEU</name>
<dbReference type="GO" id="GO:0022857">
    <property type="term" value="F:transmembrane transporter activity"/>
    <property type="evidence" value="ECO:0007669"/>
    <property type="project" value="InterPro"/>
</dbReference>
<feature type="transmembrane region" description="Helical" evidence="7">
    <location>
        <begin position="179"/>
        <end position="198"/>
    </location>
</feature>
<feature type="transmembrane region" description="Helical" evidence="7">
    <location>
        <begin position="43"/>
        <end position="65"/>
    </location>
</feature>
<dbReference type="Gene3D" id="1.20.1250.20">
    <property type="entry name" value="MFS general substrate transporter like domains"/>
    <property type="match status" value="2"/>
</dbReference>
<feature type="transmembrane region" description="Helical" evidence="7">
    <location>
        <begin position="144"/>
        <end position="167"/>
    </location>
</feature>